<dbReference type="InterPro" id="IPR038765">
    <property type="entry name" value="Papain-like_cys_pep_sf"/>
</dbReference>
<feature type="domain" description="WWE" evidence="8">
    <location>
        <begin position="187"/>
        <end position="261"/>
    </location>
</feature>
<reference evidence="9" key="1">
    <citation type="submission" date="2021-01" db="EMBL/GenBank/DDBJ databases">
        <authorList>
            <person name="Corre E."/>
            <person name="Pelletier E."/>
            <person name="Niang G."/>
            <person name="Scheremetjew M."/>
            <person name="Finn R."/>
            <person name="Kale V."/>
            <person name="Holt S."/>
            <person name="Cochrane G."/>
            <person name="Meng A."/>
            <person name="Brown T."/>
            <person name="Cohen L."/>
        </authorList>
    </citation>
    <scope>NUCLEOTIDE SEQUENCE</scope>
</reference>
<dbReference type="InterPro" id="IPR004170">
    <property type="entry name" value="WWE_dom"/>
</dbReference>
<dbReference type="PANTHER" id="PTHR10183:SF379">
    <property type="entry name" value="CALPAIN-5"/>
    <property type="match status" value="1"/>
</dbReference>
<keyword evidence="3 6" id="KW-0378">Hydrolase</keyword>
<dbReference type="Pfam" id="PF00648">
    <property type="entry name" value="Peptidase_C2"/>
    <property type="match status" value="1"/>
</dbReference>
<evidence type="ECO:0000256" key="2">
    <source>
        <dbReference type="ARBA" id="ARBA00022670"/>
    </source>
</evidence>
<accession>A0A7S1AXQ4</accession>
<dbReference type="GO" id="GO:0008270">
    <property type="term" value="F:zinc ion binding"/>
    <property type="evidence" value="ECO:0007669"/>
    <property type="project" value="InterPro"/>
</dbReference>
<dbReference type="SUPFAM" id="SSF117839">
    <property type="entry name" value="WWE domain"/>
    <property type="match status" value="3"/>
</dbReference>
<dbReference type="InterPro" id="IPR037197">
    <property type="entry name" value="WWE_dom_sf"/>
</dbReference>
<dbReference type="PRINTS" id="PR00704">
    <property type="entry name" value="CALPAIN"/>
</dbReference>
<feature type="domain" description="Calpain catalytic" evidence="7">
    <location>
        <begin position="463"/>
        <end position="757"/>
    </location>
</feature>
<dbReference type="InterPro" id="IPR000169">
    <property type="entry name" value="Pept_cys_AS"/>
</dbReference>
<evidence type="ECO:0008006" key="10">
    <source>
        <dbReference type="Google" id="ProtNLM"/>
    </source>
</evidence>
<dbReference type="PROSITE" id="PS50203">
    <property type="entry name" value="CALPAIN_CAT"/>
    <property type="match status" value="1"/>
</dbReference>
<dbReference type="GO" id="GO:0006508">
    <property type="term" value="P:proteolysis"/>
    <property type="evidence" value="ECO:0007669"/>
    <property type="project" value="UniProtKB-KW"/>
</dbReference>
<dbReference type="Pfam" id="PF02825">
    <property type="entry name" value="WWE"/>
    <property type="match status" value="3"/>
</dbReference>
<dbReference type="InterPro" id="IPR022684">
    <property type="entry name" value="Calpain_cysteine_protease"/>
</dbReference>
<dbReference type="SUPFAM" id="SSF54001">
    <property type="entry name" value="Cysteine proteinases"/>
    <property type="match status" value="1"/>
</dbReference>
<evidence type="ECO:0000256" key="1">
    <source>
        <dbReference type="ARBA" id="ARBA00007623"/>
    </source>
</evidence>
<proteinExistence type="inferred from homology"/>
<dbReference type="GO" id="GO:0004198">
    <property type="term" value="F:calcium-dependent cysteine-type endopeptidase activity"/>
    <property type="evidence" value="ECO:0007669"/>
    <property type="project" value="InterPro"/>
</dbReference>
<protein>
    <recommendedName>
        <fullName evidence="10">Calpain catalytic domain-containing protein</fullName>
    </recommendedName>
</protein>
<name>A0A7S1AXQ4_NOCSC</name>
<dbReference type="PROSITE" id="PS00139">
    <property type="entry name" value="THIOL_PROTEASE_CYS"/>
    <property type="match status" value="1"/>
</dbReference>
<dbReference type="EMBL" id="HBFQ01060525">
    <property type="protein sequence ID" value="CAD8868482.1"/>
    <property type="molecule type" value="Transcribed_RNA"/>
</dbReference>
<evidence type="ECO:0000256" key="3">
    <source>
        <dbReference type="ARBA" id="ARBA00022801"/>
    </source>
</evidence>
<evidence type="ECO:0000256" key="4">
    <source>
        <dbReference type="ARBA" id="ARBA00022807"/>
    </source>
</evidence>
<evidence type="ECO:0000259" key="8">
    <source>
        <dbReference type="PROSITE" id="PS50918"/>
    </source>
</evidence>
<dbReference type="AlphaFoldDB" id="A0A7S1AXQ4"/>
<dbReference type="InterPro" id="IPR001300">
    <property type="entry name" value="Peptidase_C2_calpain_cat"/>
</dbReference>
<dbReference type="SMART" id="SM00678">
    <property type="entry name" value="WWE"/>
    <property type="match status" value="3"/>
</dbReference>
<keyword evidence="4 6" id="KW-0788">Thiol protease</keyword>
<feature type="active site" evidence="5 6">
    <location>
        <position position="674"/>
    </location>
</feature>
<evidence type="ECO:0000256" key="6">
    <source>
        <dbReference type="PROSITE-ProRule" id="PRU00239"/>
    </source>
</evidence>
<dbReference type="Gene3D" id="3.30.720.50">
    <property type="match status" value="3"/>
</dbReference>
<evidence type="ECO:0000256" key="5">
    <source>
        <dbReference type="PIRSR" id="PIRSR622684-1"/>
    </source>
</evidence>
<dbReference type="SMART" id="SM00230">
    <property type="entry name" value="CysPc"/>
    <property type="match status" value="1"/>
</dbReference>
<sequence length="1031" mass="114193">MDAVFRLCRVAEESVRGHSPMPRTPMEPGRPVRVPVTAEVRPADQGHLLSKLTDMGFSEVASRRALAGTLTFDQAVIRLVEERDHGSDVSVITTPTGSWQWHTGSKWVDYEHESSAQLTAAYFSCRDETQLNIGGFRYSVDLEALEQRRADVDGRRRPVRGRVDGIEVLPLSKRGGGVPMRSMTGLMRHDDPLFDAEATAYEWRDGRGWHPYDTSVSSSISARAKCGEKHVQVSIAGRPYIIDLDQMLQVNLATGGKREIRAAVSDASLPPPGSLWEWCCDEEDPVMWVVYGEKAQVLLEDAFQKRRASASITASTGVKYTVQLADMVQVSTVHNRRRAVRRTQVAKAKMEMPKKCVLATVTPRGTTTYQWEVCTDAAWNRVQQDTNLKLESAFEDLLEGVEVEEGSLMLYDFEALEVEDAVSGNRRKLRRRLVGGKLGFEPNVGKEEEAFSQWQALQRAGNEFKDDTFHGAAALWKREPRPGLVERWCRAKEVRGLGPQTILLRSDVKPRDVAQGCIGDCWIVSVLALLGAHPQLLERIMVTKDMQRCCAYIIRLCHAGQWRSILVDDLLPCRADGTLVYVRSQRNQLWPMLVEKACAKLHGSFEALIGGQMFESMGCLTGYVCDTVKLYEKPFSAAWQYVASMLSKGYLLCTAASPKVSSEHAKALGLICGHAYAILRAHEEGGDEGVKLVEIRNPHGCGVWKGDWSDLSPKWNEPNAPRLPHDGVRQNPPSARFWMSFSDFMHWFGTVQYCKVRPPTWSDERMDFALSAPDLLQDRGRIFCFDVQVPTSAEIAVLQVGDRGRACAKGMSDAGWALLRVPHKSSRSSSIRLAGGRYELVTDCARRLHGCVAGEVEMDPGSYALVPLVLCGRRAARPGSGQDRATVVLYTSSKVANARVVDGLPSGAVQRDVALLRAEALGGVTETLATIREHCGQTIIAFNQSWSPLKVKIAAEQSLRVEWSRGSPITVDVVPSGFAQVLQALTFNVHMPGTSTLKWETEASISSVFSAKEHTPSLVNDLHACVPWPPK</sequence>
<feature type="active site" evidence="5 6">
    <location>
        <position position="697"/>
    </location>
</feature>
<dbReference type="PROSITE" id="PS50918">
    <property type="entry name" value="WWE"/>
    <property type="match status" value="3"/>
</dbReference>
<gene>
    <name evidence="9" type="ORF">NSCI0253_LOCUS42838</name>
</gene>
<feature type="domain" description="WWE" evidence="8">
    <location>
        <begin position="84"/>
        <end position="161"/>
    </location>
</feature>
<feature type="domain" description="WWE" evidence="8">
    <location>
        <begin position="262"/>
        <end position="342"/>
    </location>
</feature>
<dbReference type="Gene3D" id="3.90.70.10">
    <property type="entry name" value="Cysteine proteinases"/>
    <property type="match status" value="1"/>
</dbReference>
<dbReference type="PANTHER" id="PTHR10183">
    <property type="entry name" value="CALPAIN"/>
    <property type="match status" value="1"/>
</dbReference>
<feature type="active site" evidence="5 6">
    <location>
        <position position="521"/>
    </location>
</feature>
<keyword evidence="2 6" id="KW-0645">Protease</keyword>
<evidence type="ECO:0000313" key="9">
    <source>
        <dbReference type="EMBL" id="CAD8868482.1"/>
    </source>
</evidence>
<dbReference type="InterPro" id="IPR018123">
    <property type="entry name" value="WWE-dom_subgr"/>
</dbReference>
<organism evidence="9">
    <name type="scientific">Noctiluca scintillans</name>
    <name type="common">Sea sparkle</name>
    <name type="synonym">Red tide dinoflagellate</name>
    <dbReference type="NCBI Taxonomy" id="2966"/>
    <lineage>
        <taxon>Eukaryota</taxon>
        <taxon>Sar</taxon>
        <taxon>Alveolata</taxon>
        <taxon>Dinophyceae</taxon>
        <taxon>Noctilucales</taxon>
        <taxon>Noctilucaceae</taxon>
        <taxon>Noctiluca</taxon>
    </lineage>
</organism>
<evidence type="ECO:0000259" key="7">
    <source>
        <dbReference type="PROSITE" id="PS50203"/>
    </source>
</evidence>
<comment type="similarity">
    <text evidence="1">Belongs to the peptidase C2 family.</text>
</comment>
<dbReference type="CDD" id="cd00044">
    <property type="entry name" value="CysPc"/>
    <property type="match status" value="1"/>
</dbReference>